<evidence type="ECO:0008006" key="3">
    <source>
        <dbReference type="Google" id="ProtNLM"/>
    </source>
</evidence>
<name>A0A8T4KX88_9ARCH</name>
<dbReference type="EMBL" id="JAGVWB010000016">
    <property type="protein sequence ID" value="MBS3058222.1"/>
    <property type="molecule type" value="Genomic_DNA"/>
</dbReference>
<dbReference type="InterPro" id="IPR036188">
    <property type="entry name" value="FAD/NAD-bd_sf"/>
</dbReference>
<dbReference type="PANTHER" id="PTHR43106:SF1">
    <property type="entry name" value="DEHYDROGENASE-RELATED"/>
    <property type="match status" value="1"/>
</dbReference>
<evidence type="ECO:0000313" key="1">
    <source>
        <dbReference type="EMBL" id="MBS3058222.1"/>
    </source>
</evidence>
<reference evidence="1" key="1">
    <citation type="submission" date="2021-03" db="EMBL/GenBank/DDBJ databases">
        <authorList>
            <person name="Jaffe A."/>
        </authorList>
    </citation>
    <scope>NUCLEOTIDE SEQUENCE</scope>
    <source>
        <strain evidence="1">RIFCSPLOWO2_01_FULL_43_13</strain>
    </source>
</reference>
<gene>
    <name evidence="1" type="ORF">J4478_02360</name>
</gene>
<evidence type="ECO:0000313" key="2">
    <source>
        <dbReference type="Proteomes" id="UP000680185"/>
    </source>
</evidence>
<dbReference type="AlphaFoldDB" id="A0A8T4KX88"/>
<dbReference type="Gene3D" id="3.50.50.60">
    <property type="entry name" value="FAD/NAD(P)-binding domain"/>
    <property type="match status" value="1"/>
</dbReference>
<dbReference type="PANTHER" id="PTHR43106">
    <property type="entry name" value="DEHYDROGENASE-RELATED"/>
    <property type="match status" value="1"/>
</dbReference>
<organism evidence="1 2">
    <name type="scientific">Candidatus Iainarchaeum sp</name>
    <dbReference type="NCBI Taxonomy" id="3101447"/>
    <lineage>
        <taxon>Archaea</taxon>
        <taxon>Candidatus Iainarchaeota</taxon>
        <taxon>Candidatus Iainarchaeia</taxon>
        <taxon>Candidatus Iainarchaeales</taxon>
        <taxon>Candidatus Iainarchaeaceae</taxon>
        <taxon>Candidatus Iainarchaeum</taxon>
    </lineage>
</organism>
<comment type="caution">
    <text evidence="1">The sequence shown here is derived from an EMBL/GenBank/DDBJ whole genome shotgun (WGS) entry which is preliminary data.</text>
</comment>
<accession>A0A8T4KX88</accession>
<protein>
    <recommendedName>
        <fullName evidence="3">FAD-dependent oxidoreductase 2 FAD binding domain-containing protein</fullName>
    </recommendedName>
</protein>
<dbReference type="Proteomes" id="UP000680185">
    <property type="component" value="Unassembled WGS sequence"/>
</dbReference>
<dbReference type="SUPFAM" id="SSF51905">
    <property type="entry name" value="FAD/NAD(P)-binding domain"/>
    <property type="match status" value="1"/>
</dbReference>
<sequence length="53" mass="5285">MKLRSSKIKTSKNLETGIEGLFVAGDGAGVSGNIVGAAATGIIAARGILEKNV</sequence>
<reference evidence="1" key="2">
    <citation type="submission" date="2021-05" db="EMBL/GenBank/DDBJ databases">
        <title>Protein family content uncovers lineage relationships and bacterial pathway maintenance mechanisms in DPANN archaea.</title>
        <authorList>
            <person name="Castelle C.J."/>
            <person name="Meheust R."/>
            <person name="Jaffe A.L."/>
            <person name="Seitz K."/>
            <person name="Gong X."/>
            <person name="Baker B.J."/>
            <person name="Banfield J.F."/>
        </authorList>
    </citation>
    <scope>NUCLEOTIDE SEQUENCE</scope>
    <source>
        <strain evidence="1">RIFCSPLOWO2_01_FULL_43_13</strain>
    </source>
</reference>
<proteinExistence type="predicted"/>